<dbReference type="RefSeq" id="WP_158503235.1">
    <property type="nucleotide sequence ID" value="NZ_CANLZE010000003.1"/>
</dbReference>
<dbReference type="GeneID" id="83883114"/>
<dbReference type="AlphaFoldDB" id="A0A0P1IC90"/>
<reference evidence="2" key="1">
    <citation type="submission" date="2015-09" db="EMBL/GenBank/DDBJ databases">
        <authorList>
            <person name="Rodrigo-Torres Lidia"/>
            <person name="Arahal R.David."/>
        </authorList>
    </citation>
    <scope>NUCLEOTIDE SEQUENCE [LARGE SCALE GENOMIC DNA]</scope>
    <source>
        <strain evidence="2">CECT 7735</strain>
    </source>
</reference>
<protein>
    <submittedName>
        <fullName evidence="1">Uncharacterized protein</fullName>
    </submittedName>
</protein>
<evidence type="ECO:0000313" key="1">
    <source>
        <dbReference type="EMBL" id="CUK04609.1"/>
    </source>
</evidence>
<gene>
    <name evidence="1" type="ORF">PH7735_02805</name>
</gene>
<accession>A0A0P1IC90</accession>
<dbReference type="EMBL" id="CYTW01000003">
    <property type="protein sequence ID" value="CUK04609.1"/>
    <property type="molecule type" value="Genomic_DNA"/>
</dbReference>
<name>A0A0P1IC90_9RHOB</name>
<dbReference type="Proteomes" id="UP000051870">
    <property type="component" value="Unassembled WGS sequence"/>
</dbReference>
<organism evidence="1 2">
    <name type="scientific">Shimia thalassica</name>
    <dbReference type="NCBI Taxonomy" id="1715693"/>
    <lineage>
        <taxon>Bacteria</taxon>
        <taxon>Pseudomonadati</taxon>
        <taxon>Pseudomonadota</taxon>
        <taxon>Alphaproteobacteria</taxon>
        <taxon>Rhodobacterales</taxon>
        <taxon>Roseobacteraceae</taxon>
    </lineage>
</organism>
<proteinExistence type="predicted"/>
<evidence type="ECO:0000313" key="2">
    <source>
        <dbReference type="Proteomes" id="UP000051870"/>
    </source>
</evidence>
<sequence>MAYLAQKQGNTSVALKPFVALAAFWASLAHSKPVPHWCDYLSGRDDR</sequence>
<keyword evidence="2" id="KW-1185">Reference proteome</keyword>